<dbReference type="InterPro" id="IPR036615">
    <property type="entry name" value="Mur_ligase_C_dom_sf"/>
</dbReference>
<evidence type="ECO:0000259" key="4">
    <source>
        <dbReference type="Pfam" id="PF02875"/>
    </source>
</evidence>
<reference evidence="5" key="1">
    <citation type="submission" date="2018-05" db="EMBL/GenBank/DDBJ databases">
        <authorList>
            <person name="Lanie J.A."/>
            <person name="Ng W.-L."/>
            <person name="Kazmierczak K.M."/>
            <person name="Andrzejewski T.M."/>
            <person name="Davidsen T.M."/>
            <person name="Wayne K.J."/>
            <person name="Tettelin H."/>
            <person name="Glass J.I."/>
            <person name="Rusch D."/>
            <person name="Podicherti R."/>
            <person name="Tsui H.-C.T."/>
            <person name="Winkler M.E."/>
        </authorList>
    </citation>
    <scope>NUCLEOTIDE SEQUENCE</scope>
</reference>
<protein>
    <recommendedName>
        <fullName evidence="4">Mur ligase C-terminal domain-containing protein</fullName>
    </recommendedName>
</protein>
<dbReference type="AlphaFoldDB" id="A0A382XPE3"/>
<dbReference type="PANTHER" id="PTHR43024">
    <property type="entry name" value="UDP-N-ACETYLMURAMOYL-TRIPEPTIDE--D-ALANYL-D-ALANINE LIGASE"/>
    <property type="match status" value="1"/>
</dbReference>
<gene>
    <name evidence="5" type="ORF">METZ01_LOCUS425359</name>
</gene>
<evidence type="ECO:0000256" key="3">
    <source>
        <dbReference type="ARBA" id="ARBA00022840"/>
    </source>
</evidence>
<dbReference type="EMBL" id="UINC01169121">
    <property type="protein sequence ID" value="SVD72505.1"/>
    <property type="molecule type" value="Genomic_DNA"/>
</dbReference>
<organism evidence="5">
    <name type="scientific">marine metagenome</name>
    <dbReference type="NCBI Taxonomy" id="408172"/>
    <lineage>
        <taxon>unclassified sequences</taxon>
        <taxon>metagenomes</taxon>
        <taxon>ecological metagenomes</taxon>
    </lineage>
</organism>
<proteinExistence type="predicted"/>
<keyword evidence="1" id="KW-0436">Ligase</keyword>
<feature type="domain" description="Mur ligase C-terminal" evidence="4">
    <location>
        <begin position="3"/>
        <end position="85"/>
    </location>
</feature>
<keyword evidence="3" id="KW-0067">ATP-binding</keyword>
<evidence type="ECO:0000256" key="1">
    <source>
        <dbReference type="ARBA" id="ARBA00022598"/>
    </source>
</evidence>
<dbReference type="InterPro" id="IPR051046">
    <property type="entry name" value="MurCDEF_CellWall_CoF430Synth"/>
</dbReference>
<accession>A0A382XPE3</accession>
<dbReference type="GO" id="GO:0005524">
    <property type="term" value="F:ATP binding"/>
    <property type="evidence" value="ECO:0007669"/>
    <property type="project" value="UniProtKB-KW"/>
</dbReference>
<dbReference type="PANTHER" id="PTHR43024:SF1">
    <property type="entry name" value="UDP-N-ACETYLMURAMOYL-TRIPEPTIDE--D-ALANYL-D-ALANINE LIGASE"/>
    <property type="match status" value="1"/>
</dbReference>
<evidence type="ECO:0000313" key="5">
    <source>
        <dbReference type="EMBL" id="SVD72505.1"/>
    </source>
</evidence>
<evidence type="ECO:0000256" key="2">
    <source>
        <dbReference type="ARBA" id="ARBA00022741"/>
    </source>
</evidence>
<dbReference type="Gene3D" id="3.90.190.20">
    <property type="entry name" value="Mur ligase, C-terminal domain"/>
    <property type="match status" value="1"/>
</dbReference>
<dbReference type="Pfam" id="PF02875">
    <property type="entry name" value="Mur_ligase_C"/>
    <property type="match status" value="1"/>
</dbReference>
<dbReference type="SUPFAM" id="SSF53244">
    <property type="entry name" value="MurD-like peptide ligases, peptide-binding domain"/>
    <property type="match status" value="1"/>
</dbReference>
<feature type="non-terminal residue" evidence="5">
    <location>
        <position position="1"/>
    </location>
</feature>
<name>A0A382XPE3_9ZZZZ</name>
<dbReference type="InterPro" id="IPR004101">
    <property type="entry name" value="Mur_ligase_C"/>
</dbReference>
<dbReference type="GO" id="GO:0016881">
    <property type="term" value="F:acid-amino acid ligase activity"/>
    <property type="evidence" value="ECO:0007669"/>
    <property type="project" value="InterPro"/>
</dbReference>
<keyword evidence="2" id="KW-0547">Nucleotide-binding</keyword>
<sequence>KRYVVFGEMAELGDHTPAAHQEAGRAAAEMAAGLIAVGKFAEATAEAAREAGLARVAAVVEAKEAVGLLREWLQPGDVVLLKASRVARLEQVEELF</sequence>